<proteinExistence type="predicted"/>
<dbReference type="EMBL" id="JACIEZ010000002">
    <property type="protein sequence ID" value="MBB4064071.1"/>
    <property type="molecule type" value="Genomic_DNA"/>
</dbReference>
<gene>
    <name evidence="1" type="ORF">GGR23_001248</name>
</gene>
<accession>A0A7W6J548</accession>
<keyword evidence="2" id="KW-1185">Reference proteome</keyword>
<organism evidence="1 2">
    <name type="scientific">Gellertiella hungarica</name>
    <dbReference type="NCBI Taxonomy" id="1572859"/>
    <lineage>
        <taxon>Bacteria</taxon>
        <taxon>Pseudomonadati</taxon>
        <taxon>Pseudomonadota</taxon>
        <taxon>Alphaproteobacteria</taxon>
        <taxon>Hyphomicrobiales</taxon>
        <taxon>Rhizobiaceae</taxon>
        <taxon>Gellertiella</taxon>
    </lineage>
</organism>
<dbReference type="AlphaFoldDB" id="A0A7W6J548"/>
<dbReference type="Proteomes" id="UP000528286">
    <property type="component" value="Unassembled WGS sequence"/>
</dbReference>
<reference evidence="1 2" key="1">
    <citation type="submission" date="2020-08" db="EMBL/GenBank/DDBJ databases">
        <title>Genomic Encyclopedia of Type Strains, Phase IV (KMG-IV): sequencing the most valuable type-strain genomes for metagenomic binning, comparative biology and taxonomic classification.</title>
        <authorList>
            <person name="Goeker M."/>
        </authorList>
    </citation>
    <scope>NUCLEOTIDE SEQUENCE [LARGE SCALE GENOMIC DNA]</scope>
    <source>
        <strain evidence="1 2">DSM 29853</strain>
    </source>
</reference>
<name>A0A7W6J548_9HYPH</name>
<evidence type="ECO:0000313" key="1">
    <source>
        <dbReference type="EMBL" id="MBB4064071.1"/>
    </source>
</evidence>
<dbReference type="RefSeq" id="WP_183365312.1">
    <property type="nucleotide sequence ID" value="NZ_JACIEZ010000002.1"/>
</dbReference>
<sequence length="189" mass="21021">MRKFLKLLLQALGETLEGILVFFGFMKRRPPQDHHDDLSKADVAAAEAEARSDAAAADLLSVLRAPESVVHEYAISPSDTRAAIDLSPLSPEEQDWLLGLSDGDLAMLGASSVEACRKSLDARKVTVNIRRLRERQEADMKNRAPLLRITYQDRDEDKWRHISDVIRERYPHLVGGGGGGPVLKPRCRA</sequence>
<evidence type="ECO:0000313" key="2">
    <source>
        <dbReference type="Proteomes" id="UP000528286"/>
    </source>
</evidence>
<comment type="caution">
    <text evidence="1">The sequence shown here is derived from an EMBL/GenBank/DDBJ whole genome shotgun (WGS) entry which is preliminary data.</text>
</comment>
<protein>
    <submittedName>
        <fullName evidence="1">Uncharacterized protein</fullName>
    </submittedName>
</protein>